<reference evidence="2 3" key="1">
    <citation type="journal article" date="2020" name="IScience">
        <title>Genome Sequencing of the Endangered Kingdonia uniflora (Circaeasteraceae, Ranunculales) Reveals Potential Mechanisms of Evolutionary Specialization.</title>
        <authorList>
            <person name="Sun Y."/>
            <person name="Deng T."/>
            <person name="Zhang A."/>
            <person name="Moore M.J."/>
            <person name="Landis J.B."/>
            <person name="Lin N."/>
            <person name="Zhang H."/>
            <person name="Zhang X."/>
            <person name="Huang J."/>
            <person name="Zhang X."/>
            <person name="Sun H."/>
            <person name="Wang H."/>
        </authorList>
    </citation>
    <scope>NUCLEOTIDE SEQUENCE [LARGE SCALE GENOMIC DNA]</scope>
    <source>
        <strain evidence="2">TB1705</strain>
        <tissue evidence="2">Leaf</tissue>
    </source>
</reference>
<gene>
    <name evidence="2" type="ORF">GIB67_016774</name>
</gene>
<dbReference type="Gene3D" id="3.30.160.20">
    <property type="match status" value="1"/>
</dbReference>
<evidence type="ECO:0000256" key="1">
    <source>
        <dbReference type="SAM" id="MobiDB-lite"/>
    </source>
</evidence>
<accession>A0A7J7LXU0</accession>
<evidence type="ECO:0000313" key="3">
    <source>
        <dbReference type="Proteomes" id="UP000541444"/>
    </source>
</evidence>
<protein>
    <submittedName>
        <fullName evidence="2">Uncharacterized protein</fullName>
    </submittedName>
</protein>
<name>A0A7J7LXU0_9MAGN</name>
<feature type="compositionally biased region" description="Basic and acidic residues" evidence="1">
    <location>
        <begin position="28"/>
        <end position="50"/>
    </location>
</feature>
<keyword evidence="3" id="KW-1185">Reference proteome</keyword>
<sequence>MVDLDLVPVEHMKIAEVSPAPRFYISKTDPESKEPTSIRTTDFRALDRSPKSPLEPLGKGSSASSEEHSSDMSSDTAGISQNGSAKSRVFEICASKYWNSPLFECCKEEGESHLKL</sequence>
<organism evidence="2 3">
    <name type="scientific">Kingdonia uniflora</name>
    <dbReference type="NCBI Taxonomy" id="39325"/>
    <lineage>
        <taxon>Eukaryota</taxon>
        <taxon>Viridiplantae</taxon>
        <taxon>Streptophyta</taxon>
        <taxon>Embryophyta</taxon>
        <taxon>Tracheophyta</taxon>
        <taxon>Spermatophyta</taxon>
        <taxon>Magnoliopsida</taxon>
        <taxon>Ranunculales</taxon>
        <taxon>Circaeasteraceae</taxon>
        <taxon>Kingdonia</taxon>
    </lineage>
</organism>
<feature type="region of interest" description="Disordered" evidence="1">
    <location>
        <begin position="20"/>
        <end position="83"/>
    </location>
</feature>
<dbReference type="OrthoDB" id="6513042at2759"/>
<proteinExistence type="predicted"/>
<evidence type="ECO:0000313" key="2">
    <source>
        <dbReference type="EMBL" id="KAF6147417.1"/>
    </source>
</evidence>
<comment type="caution">
    <text evidence="2">The sequence shown here is derived from an EMBL/GenBank/DDBJ whole genome shotgun (WGS) entry which is preliminary data.</text>
</comment>
<dbReference type="EMBL" id="JACGCM010001910">
    <property type="protein sequence ID" value="KAF6147417.1"/>
    <property type="molecule type" value="Genomic_DNA"/>
</dbReference>
<dbReference type="Proteomes" id="UP000541444">
    <property type="component" value="Unassembled WGS sequence"/>
</dbReference>
<dbReference type="AlphaFoldDB" id="A0A7J7LXU0"/>